<dbReference type="Pfam" id="PF01152">
    <property type="entry name" value="Bac_globin"/>
    <property type="match status" value="1"/>
</dbReference>
<dbReference type="InterPro" id="IPR009050">
    <property type="entry name" value="Globin-like_sf"/>
</dbReference>
<organism evidence="5 6">
    <name type="scientific">Pseudonocardia humida</name>
    <dbReference type="NCBI Taxonomy" id="2800819"/>
    <lineage>
        <taxon>Bacteria</taxon>
        <taxon>Bacillati</taxon>
        <taxon>Actinomycetota</taxon>
        <taxon>Actinomycetes</taxon>
        <taxon>Pseudonocardiales</taxon>
        <taxon>Pseudonocardiaceae</taxon>
        <taxon>Pseudonocardia</taxon>
    </lineage>
</organism>
<evidence type="ECO:0000313" key="6">
    <source>
        <dbReference type="Proteomes" id="UP001165283"/>
    </source>
</evidence>
<evidence type="ECO:0000256" key="2">
    <source>
        <dbReference type="ARBA" id="ARBA00022617"/>
    </source>
</evidence>
<evidence type="ECO:0000256" key="1">
    <source>
        <dbReference type="ARBA" id="ARBA00022448"/>
    </source>
</evidence>
<keyword evidence="3" id="KW-0479">Metal-binding</keyword>
<reference evidence="5" key="1">
    <citation type="submission" date="2021-04" db="EMBL/GenBank/DDBJ databases">
        <title>Pseudonocardia sp. nov., isolated from sandy soil of mangrove forest.</title>
        <authorList>
            <person name="Zan Z."/>
            <person name="Huang R."/>
            <person name="Liu W."/>
        </authorList>
    </citation>
    <scope>NUCLEOTIDE SEQUENCE</scope>
    <source>
        <strain evidence="5">S2-4</strain>
    </source>
</reference>
<dbReference type="SUPFAM" id="SSF46458">
    <property type="entry name" value="Globin-like"/>
    <property type="match status" value="1"/>
</dbReference>
<evidence type="ECO:0000256" key="3">
    <source>
        <dbReference type="ARBA" id="ARBA00022723"/>
    </source>
</evidence>
<dbReference type="Gene3D" id="1.10.490.10">
    <property type="entry name" value="Globins"/>
    <property type="match status" value="1"/>
</dbReference>
<evidence type="ECO:0000313" key="5">
    <source>
        <dbReference type="EMBL" id="MCO1654589.1"/>
    </source>
</evidence>
<protein>
    <submittedName>
        <fullName evidence="5">Group II truncated hemoglobin</fullName>
    </submittedName>
</protein>
<comment type="caution">
    <text evidence="5">The sequence shown here is derived from an EMBL/GenBank/DDBJ whole genome shotgun (WGS) entry which is preliminary data.</text>
</comment>
<dbReference type="InterPro" id="IPR012292">
    <property type="entry name" value="Globin/Proto"/>
</dbReference>
<dbReference type="EMBL" id="JAGSOV010000011">
    <property type="protein sequence ID" value="MCO1654589.1"/>
    <property type="molecule type" value="Genomic_DNA"/>
</dbReference>
<dbReference type="InterPro" id="IPR001486">
    <property type="entry name" value="Hemoglobin_trunc"/>
</dbReference>
<keyword evidence="2" id="KW-0349">Heme</keyword>
<keyword evidence="4" id="KW-0408">Iron</keyword>
<gene>
    <name evidence="5" type="ORF">KDL28_05920</name>
</gene>
<proteinExistence type="predicted"/>
<dbReference type="CDD" id="cd14775">
    <property type="entry name" value="TrHb2_O-like"/>
    <property type="match status" value="1"/>
</dbReference>
<sequence>MVGAVAAEVPTIYEWAGGRAAFERWLGRFYDLVEVDDLLAPVFGGVVTVQHRTDVVTWWCEVMGGPAEYTRSLGGYEHMLGKHRGLHIAPEQRLRFVTLLSQAADDVDLPADPEFRAALMGYAEWGTRLAVHNSSDAPDVAEHAPVPRWGWGVAPPYQP</sequence>
<keyword evidence="6" id="KW-1185">Reference proteome</keyword>
<accession>A0ABT0ZV97</accession>
<name>A0ABT0ZV97_9PSEU</name>
<keyword evidence="1" id="KW-0813">Transport</keyword>
<evidence type="ECO:0000256" key="4">
    <source>
        <dbReference type="ARBA" id="ARBA00023004"/>
    </source>
</evidence>
<dbReference type="Proteomes" id="UP001165283">
    <property type="component" value="Unassembled WGS sequence"/>
</dbReference>